<accession>A0A9D2CYG9</accession>
<dbReference type="GO" id="GO:0046872">
    <property type="term" value="F:metal ion binding"/>
    <property type="evidence" value="ECO:0007669"/>
    <property type="project" value="UniProtKB-KW"/>
</dbReference>
<dbReference type="PANTHER" id="PTHR40068:SF1">
    <property type="entry name" value="TRANSCRIPTION REPRESSOR NIAR-RELATED"/>
    <property type="match status" value="1"/>
</dbReference>
<dbReference type="Gene3D" id="1.10.10.10">
    <property type="entry name" value="Winged helix-like DNA-binding domain superfamily/Winged helix DNA-binding domain"/>
    <property type="match status" value="1"/>
</dbReference>
<feature type="binding site" evidence="1">
    <location>
        <position position="80"/>
    </location>
    <ligand>
        <name>Ni(2+)</name>
        <dbReference type="ChEBI" id="CHEBI:49786"/>
    </ligand>
</feature>
<dbReference type="InterPro" id="IPR036390">
    <property type="entry name" value="WH_DNA-bd_sf"/>
</dbReference>
<dbReference type="EMBL" id="DXCL01000016">
    <property type="protein sequence ID" value="HIZ03163.1"/>
    <property type="molecule type" value="Genomic_DNA"/>
</dbReference>
<reference evidence="4" key="1">
    <citation type="journal article" date="2021" name="PeerJ">
        <title>Extensive microbial diversity within the chicken gut microbiome revealed by metagenomics and culture.</title>
        <authorList>
            <person name="Gilroy R."/>
            <person name="Ravi A."/>
            <person name="Getino M."/>
            <person name="Pursley I."/>
            <person name="Horton D.L."/>
            <person name="Alikhan N.F."/>
            <person name="Baker D."/>
            <person name="Gharbi K."/>
            <person name="Hall N."/>
            <person name="Watson M."/>
            <person name="Adriaenssens E.M."/>
            <person name="Foster-Nyarko E."/>
            <person name="Jarju S."/>
            <person name="Secka A."/>
            <person name="Antonio M."/>
            <person name="Oren A."/>
            <person name="Chaudhuri R.R."/>
            <person name="La Ragione R."/>
            <person name="Hildebrand F."/>
            <person name="Pallen M.J."/>
        </authorList>
    </citation>
    <scope>NUCLEOTIDE SEQUENCE</scope>
    <source>
        <strain evidence="4">CHK187-5294</strain>
    </source>
</reference>
<evidence type="ECO:0000259" key="2">
    <source>
        <dbReference type="Pfam" id="PF02829"/>
    </source>
</evidence>
<dbReference type="AlphaFoldDB" id="A0A9D2CYG9"/>
<dbReference type="Proteomes" id="UP000824132">
    <property type="component" value="Unassembled WGS sequence"/>
</dbReference>
<dbReference type="InterPro" id="IPR026043">
    <property type="entry name" value="NadR"/>
</dbReference>
<feature type="binding site" evidence="1">
    <location>
        <position position="139"/>
    </location>
    <ligand>
        <name>Ni(2+)</name>
        <dbReference type="ChEBI" id="CHEBI:49786"/>
    </ligand>
</feature>
<gene>
    <name evidence="4" type="ORF">H9727_02645</name>
</gene>
<keyword evidence="1" id="KW-0533">Nickel</keyword>
<keyword evidence="1" id="KW-0479">Metal-binding</keyword>
<dbReference type="InterPro" id="IPR036388">
    <property type="entry name" value="WH-like_DNA-bd_sf"/>
</dbReference>
<comment type="caution">
    <text evidence="4">The sequence shown here is derived from an EMBL/GenBank/DDBJ whole genome shotgun (WGS) entry which is preliminary data.</text>
</comment>
<feature type="binding site" evidence="1">
    <location>
        <position position="141"/>
    </location>
    <ligand>
        <name>Ni(2+)</name>
        <dbReference type="ChEBI" id="CHEBI:49786"/>
    </ligand>
</feature>
<feature type="domain" description="Helix-turn-helix type 11" evidence="3">
    <location>
        <begin position="6"/>
        <end position="56"/>
    </location>
</feature>
<protein>
    <submittedName>
        <fullName evidence="4">Transcription repressor NadR</fullName>
    </submittedName>
</protein>
<evidence type="ECO:0000313" key="4">
    <source>
        <dbReference type="EMBL" id="HIZ03163.1"/>
    </source>
</evidence>
<dbReference type="InterPro" id="IPR013196">
    <property type="entry name" value="HTH_11"/>
</dbReference>
<feature type="domain" description="3H" evidence="2">
    <location>
        <begin position="69"/>
        <end position="164"/>
    </location>
</feature>
<evidence type="ECO:0000259" key="3">
    <source>
        <dbReference type="Pfam" id="PF08279"/>
    </source>
</evidence>
<dbReference type="Pfam" id="PF02829">
    <property type="entry name" value="3H"/>
    <property type="match status" value="1"/>
</dbReference>
<feature type="binding site" evidence="1">
    <location>
        <position position="72"/>
    </location>
    <ligand>
        <name>Ni(2+)</name>
        <dbReference type="ChEBI" id="CHEBI:49786"/>
    </ligand>
</feature>
<evidence type="ECO:0000256" key="1">
    <source>
        <dbReference type="PIRSR" id="PIRSR037847-1"/>
    </source>
</evidence>
<dbReference type="PIRSF" id="PIRSF037847">
    <property type="entry name" value="NiaR"/>
    <property type="match status" value="1"/>
</dbReference>
<organism evidence="4 5">
    <name type="scientific">Candidatus Borkfalkia avistercoris</name>
    <dbReference type="NCBI Taxonomy" id="2838504"/>
    <lineage>
        <taxon>Bacteria</taxon>
        <taxon>Bacillati</taxon>
        <taxon>Bacillota</taxon>
        <taxon>Clostridia</taxon>
        <taxon>Christensenellales</taxon>
        <taxon>Christensenellaceae</taxon>
        <taxon>Candidatus Borkfalkia</taxon>
    </lineage>
</organism>
<dbReference type="InterPro" id="IPR004173">
    <property type="entry name" value="3H_domain"/>
</dbReference>
<proteinExistence type="predicted"/>
<dbReference type="PANTHER" id="PTHR40068">
    <property type="entry name" value="TRANSCRIPTION REPRESSOR NIAR-RELATED"/>
    <property type="match status" value="1"/>
</dbReference>
<name>A0A9D2CYG9_9FIRM</name>
<reference evidence="4" key="2">
    <citation type="submission" date="2021-04" db="EMBL/GenBank/DDBJ databases">
        <authorList>
            <person name="Gilroy R."/>
        </authorList>
    </citation>
    <scope>NUCLEOTIDE SEQUENCE</scope>
    <source>
        <strain evidence="4">CHK187-5294</strain>
    </source>
</reference>
<evidence type="ECO:0000313" key="5">
    <source>
        <dbReference type="Proteomes" id="UP000824132"/>
    </source>
</evidence>
<dbReference type="SUPFAM" id="SSF75500">
    <property type="entry name" value="Putative transcriptional regulator TM1602, C-terminal domain"/>
    <property type="match status" value="1"/>
</dbReference>
<dbReference type="Pfam" id="PF08279">
    <property type="entry name" value="HTH_11"/>
    <property type="match status" value="1"/>
</dbReference>
<dbReference type="SUPFAM" id="SSF46785">
    <property type="entry name" value="Winged helix' DNA-binding domain"/>
    <property type="match status" value="1"/>
</dbReference>
<sequence length="173" mass="18928">MNGEERRRQIAMCIGAEPVSAAHLAEKFGVSRQVIVQDVALLRAEGAEILSTNRGYVAGQKRRCERVFKVRHSDADTESELFAVVDEGGCVENVFVHHKVYGTLTAPMGIDSRLKTREFIQKIASGKSALLKNVTSGYHYHTVSAESEEVLDGIEAKLRALGFLVEKNPGSGN</sequence>
<dbReference type="Gene3D" id="3.30.1340.20">
    <property type="entry name" value="3H domain"/>
    <property type="match status" value="1"/>
</dbReference>
<dbReference type="InterPro" id="IPR035922">
    <property type="entry name" value="3H_dom_sf"/>
</dbReference>